<keyword evidence="5" id="KW-1185">Reference proteome</keyword>
<dbReference type="InterPro" id="IPR020843">
    <property type="entry name" value="ER"/>
</dbReference>
<dbReference type="EMBL" id="DF977549">
    <property type="protein sequence ID" value="GAP93081.1"/>
    <property type="molecule type" value="Genomic_DNA"/>
</dbReference>
<dbReference type="InterPro" id="IPR011032">
    <property type="entry name" value="GroES-like_sf"/>
</dbReference>
<dbReference type="AlphaFoldDB" id="A0A1W2TWR5"/>
<dbReference type="SUPFAM" id="SSF51735">
    <property type="entry name" value="NAD(P)-binding Rossmann-fold domains"/>
    <property type="match status" value="1"/>
</dbReference>
<dbReference type="GO" id="GO:0016651">
    <property type="term" value="F:oxidoreductase activity, acting on NAD(P)H"/>
    <property type="evidence" value="ECO:0007669"/>
    <property type="project" value="InterPro"/>
</dbReference>
<dbReference type="InterPro" id="IPR013154">
    <property type="entry name" value="ADH-like_N"/>
</dbReference>
<keyword evidence="2" id="KW-0560">Oxidoreductase</keyword>
<dbReference type="InterPro" id="IPR047122">
    <property type="entry name" value="Trans-enoyl_RdTase-like"/>
</dbReference>
<evidence type="ECO:0000313" key="5">
    <source>
        <dbReference type="Proteomes" id="UP000054516"/>
    </source>
</evidence>
<dbReference type="OrthoDB" id="3509362at2759"/>
<dbReference type="SUPFAM" id="SSF50129">
    <property type="entry name" value="GroES-like"/>
    <property type="match status" value="1"/>
</dbReference>
<dbReference type="CDD" id="cd08249">
    <property type="entry name" value="enoyl_reductase_like"/>
    <property type="match status" value="1"/>
</dbReference>
<evidence type="ECO:0000256" key="2">
    <source>
        <dbReference type="ARBA" id="ARBA00023002"/>
    </source>
</evidence>
<protein>
    <submittedName>
        <fullName evidence="4">Putative zinc-binding oxidoreductase protein</fullName>
    </submittedName>
</protein>
<gene>
    <name evidence="4" type="ORF">SAMD00023353_10400040</name>
</gene>
<name>A0A1W2TWR5_ROSNE</name>
<feature type="domain" description="Enoyl reductase (ER)" evidence="3">
    <location>
        <begin position="14"/>
        <end position="347"/>
    </location>
</feature>
<dbReference type="SMART" id="SM00829">
    <property type="entry name" value="PKS_ER"/>
    <property type="match status" value="1"/>
</dbReference>
<dbReference type="PANTHER" id="PTHR45348:SF2">
    <property type="entry name" value="ZINC-TYPE ALCOHOL DEHYDROGENASE-LIKE PROTEIN C2E1P3.01"/>
    <property type="match status" value="1"/>
</dbReference>
<accession>A0A1W2TWR5</accession>
<organism evidence="4">
    <name type="scientific">Rosellinia necatrix</name>
    <name type="common">White root-rot fungus</name>
    <dbReference type="NCBI Taxonomy" id="77044"/>
    <lineage>
        <taxon>Eukaryota</taxon>
        <taxon>Fungi</taxon>
        <taxon>Dikarya</taxon>
        <taxon>Ascomycota</taxon>
        <taxon>Pezizomycotina</taxon>
        <taxon>Sordariomycetes</taxon>
        <taxon>Xylariomycetidae</taxon>
        <taxon>Xylariales</taxon>
        <taxon>Xylariaceae</taxon>
        <taxon>Rosellinia</taxon>
    </lineage>
</organism>
<dbReference type="PANTHER" id="PTHR45348">
    <property type="entry name" value="HYPOTHETICAL OXIDOREDUCTASE (EUROFUNG)"/>
    <property type="match status" value="1"/>
</dbReference>
<dbReference type="Gene3D" id="3.90.180.10">
    <property type="entry name" value="Medium-chain alcohol dehydrogenases, catalytic domain"/>
    <property type="match status" value="1"/>
</dbReference>
<dbReference type="Gene3D" id="3.40.50.720">
    <property type="entry name" value="NAD(P)-binding Rossmann-like Domain"/>
    <property type="match status" value="1"/>
</dbReference>
<sequence>MPPTNRAAFYPSDKAPLLQVEESPYPDVGDDEIIIKVAAAAINPVDHKIQDLGTDVFPFLKYPLAGGLDVAGTVVTAGRNVTRFQAGDRVLSFPSDFATRAAGFQEYVAAPASMSALVPRGTPLVDAAVLPSGVATAAVALHQYLGLAYPTATSPAAAGGERESKGTLLVAGGASAVGSNAIQLGVAAGYEVIATASRKNFAHCAALGASAVFDYGEAGVAGALRDALRGRRCVGAFSAQEGANALVFDVMATADVAGGSARRVACAILFGPDGVPAGVAAEMVHAYWIKDTPLADAVFGSFLPAALASGRYRCEPRPRVVGHGLESVQAAFDIGKTYTVSCEKLVVTLSGET</sequence>
<evidence type="ECO:0000259" key="3">
    <source>
        <dbReference type="SMART" id="SM00829"/>
    </source>
</evidence>
<evidence type="ECO:0000313" key="4">
    <source>
        <dbReference type="EMBL" id="GAP93081.1"/>
    </source>
</evidence>
<dbReference type="STRING" id="77044.A0A1W2TWR5"/>
<dbReference type="Proteomes" id="UP000054516">
    <property type="component" value="Unassembled WGS sequence"/>
</dbReference>
<dbReference type="InterPro" id="IPR036291">
    <property type="entry name" value="NAD(P)-bd_dom_sf"/>
</dbReference>
<proteinExistence type="inferred from homology"/>
<dbReference type="Pfam" id="PF08240">
    <property type="entry name" value="ADH_N"/>
    <property type="match status" value="1"/>
</dbReference>
<evidence type="ECO:0000256" key="1">
    <source>
        <dbReference type="ARBA" id="ARBA00008072"/>
    </source>
</evidence>
<comment type="similarity">
    <text evidence="1">Belongs to the zinc-containing alcohol dehydrogenase family.</text>
</comment>
<reference evidence="4" key="1">
    <citation type="submission" date="2016-03" db="EMBL/GenBank/DDBJ databases">
        <title>Draft genome sequence of Rosellinia necatrix.</title>
        <authorList>
            <person name="Kanematsu S."/>
        </authorList>
    </citation>
    <scope>NUCLEOTIDE SEQUENCE [LARGE SCALE GENOMIC DNA]</scope>
    <source>
        <strain evidence="4">W97</strain>
    </source>
</reference>